<dbReference type="GO" id="GO:0005576">
    <property type="term" value="C:extracellular region"/>
    <property type="evidence" value="ECO:0007669"/>
    <property type="project" value="TreeGrafter"/>
</dbReference>
<reference evidence="7" key="1">
    <citation type="submission" date="2021-02" db="EMBL/GenBank/DDBJ databases">
        <authorList>
            <person name="Nowell W R."/>
        </authorList>
    </citation>
    <scope>NUCLEOTIDE SEQUENCE</scope>
</reference>
<sequence>MDQNQVYSGCVTGNIEARKWWHRRWVKIIGISLALLTIFAGTLTLLLKFVILAPKQLETSTALPRTRTLSTPPSPITAVSTLLSSASRQTIKSTTTTVQQPHDDSKRIYIADWGNHRIVEWEYGANNGEVVTGSIANGNQINQFNLPTGVTLDKNNHSLIVCDYNNRRVVRWFYRTTTSPQIIISNIDCFDVKLDKNGDLYVSDVNKCDVKRWTAKDSNETIVAGGRCGNNLKQLMYLNFIFIDQEYSVYVADRDNNRVMKWVRGAQEGIVVAGGHGQGSSVNQLSHPHGVIVDQFDNVYVADHKNHRIMRW</sequence>
<accession>A0A814KGE6</accession>
<keyword evidence="4" id="KW-0812">Transmembrane</keyword>
<protein>
    <recommendedName>
        <fullName evidence="9">NHL repeat containing protein-like protein</fullName>
    </recommendedName>
</protein>
<dbReference type="OrthoDB" id="10044505at2759"/>
<keyword evidence="8" id="KW-1185">Reference proteome</keyword>
<dbReference type="InterPro" id="IPR011042">
    <property type="entry name" value="6-blade_b-propeller_TolB-like"/>
</dbReference>
<gene>
    <name evidence="5" type="ORF">BJG266_LOCUS4381</name>
    <name evidence="6" type="ORF">QVE165_LOCUS17140</name>
    <name evidence="7" type="ORF">QVE165_LOCUS17628</name>
</gene>
<evidence type="ECO:0000256" key="3">
    <source>
        <dbReference type="ARBA" id="ARBA00023180"/>
    </source>
</evidence>
<dbReference type="Gene3D" id="2.40.10.500">
    <property type="match status" value="1"/>
</dbReference>
<dbReference type="EMBL" id="CAJNOM010000098">
    <property type="protein sequence ID" value="CAF1042327.1"/>
    <property type="molecule type" value="Genomic_DNA"/>
</dbReference>
<dbReference type="AlphaFoldDB" id="A0A814KGE6"/>
<dbReference type="SUPFAM" id="SSF101898">
    <property type="entry name" value="NHL repeat"/>
    <property type="match status" value="1"/>
</dbReference>
<dbReference type="Proteomes" id="UP000663832">
    <property type="component" value="Unassembled WGS sequence"/>
</dbReference>
<evidence type="ECO:0000313" key="8">
    <source>
        <dbReference type="Proteomes" id="UP000663832"/>
    </source>
</evidence>
<evidence type="ECO:0000256" key="2">
    <source>
        <dbReference type="ARBA" id="ARBA00022737"/>
    </source>
</evidence>
<keyword evidence="1" id="KW-0732">Signal</keyword>
<keyword evidence="4" id="KW-0472">Membrane</keyword>
<dbReference type="PANTHER" id="PTHR10680:SF28">
    <property type="entry name" value="SMP-30_GLUCONOLACTONASE_LRE-LIKE REGION DOMAIN-CONTAINING PROTEIN"/>
    <property type="match status" value="1"/>
</dbReference>
<keyword evidence="4" id="KW-1133">Transmembrane helix</keyword>
<evidence type="ECO:0000313" key="6">
    <source>
        <dbReference type="EMBL" id="CAF1042327.1"/>
    </source>
</evidence>
<evidence type="ECO:0008006" key="9">
    <source>
        <dbReference type="Google" id="ProtNLM"/>
    </source>
</evidence>
<dbReference type="EMBL" id="CAJNOI010000010">
    <property type="protein sequence ID" value="CAF0785492.1"/>
    <property type="molecule type" value="Genomic_DNA"/>
</dbReference>
<dbReference type="PANTHER" id="PTHR10680">
    <property type="entry name" value="PEPTIDYL-GLYCINE ALPHA-AMIDATING MONOOXYGENASE"/>
    <property type="match status" value="1"/>
</dbReference>
<evidence type="ECO:0000256" key="1">
    <source>
        <dbReference type="ARBA" id="ARBA00022729"/>
    </source>
</evidence>
<dbReference type="Proteomes" id="UP000663877">
    <property type="component" value="Unassembled WGS sequence"/>
</dbReference>
<organism evidence="7 8">
    <name type="scientific">Adineta steineri</name>
    <dbReference type="NCBI Taxonomy" id="433720"/>
    <lineage>
        <taxon>Eukaryota</taxon>
        <taxon>Metazoa</taxon>
        <taxon>Spiralia</taxon>
        <taxon>Gnathifera</taxon>
        <taxon>Rotifera</taxon>
        <taxon>Eurotatoria</taxon>
        <taxon>Bdelloidea</taxon>
        <taxon>Adinetida</taxon>
        <taxon>Adinetidae</taxon>
        <taxon>Adineta</taxon>
    </lineage>
</organism>
<name>A0A814KGE6_9BILA</name>
<feature type="transmembrane region" description="Helical" evidence="4">
    <location>
        <begin position="28"/>
        <end position="51"/>
    </location>
</feature>
<proteinExistence type="predicted"/>
<dbReference type="EMBL" id="CAJNOM010000102">
    <property type="protein sequence ID" value="CAF1051276.1"/>
    <property type="molecule type" value="Genomic_DNA"/>
</dbReference>
<evidence type="ECO:0000313" key="7">
    <source>
        <dbReference type="EMBL" id="CAF1051276.1"/>
    </source>
</evidence>
<dbReference type="Gene3D" id="2.120.10.30">
    <property type="entry name" value="TolB, C-terminal domain"/>
    <property type="match status" value="1"/>
</dbReference>
<comment type="caution">
    <text evidence="7">The sequence shown here is derived from an EMBL/GenBank/DDBJ whole genome shotgun (WGS) entry which is preliminary data.</text>
</comment>
<keyword evidence="2" id="KW-0677">Repeat</keyword>
<dbReference type="InterPro" id="IPR001258">
    <property type="entry name" value="NHL_repeat"/>
</dbReference>
<evidence type="ECO:0000313" key="5">
    <source>
        <dbReference type="EMBL" id="CAF0785492.1"/>
    </source>
</evidence>
<keyword evidence="3" id="KW-0325">Glycoprotein</keyword>
<evidence type="ECO:0000256" key="4">
    <source>
        <dbReference type="SAM" id="Phobius"/>
    </source>
</evidence>
<dbReference type="CDD" id="cd05819">
    <property type="entry name" value="NHL"/>
    <property type="match status" value="1"/>
</dbReference>
<dbReference type="Pfam" id="PF01436">
    <property type="entry name" value="NHL"/>
    <property type="match status" value="2"/>
</dbReference>